<gene>
    <name evidence="1" type="ORF">GO485_28050</name>
    <name evidence="2" type="ORF">IP92_04704</name>
</gene>
<organism evidence="2 3">
    <name type="scientific">Pseudoduganella flava</name>
    <dbReference type="NCBI Taxonomy" id="871742"/>
    <lineage>
        <taxon>Bacteria</taxon>
        <taxon>Pseudomonadati</taxon>
        <taxon>Pseudomonadota</taxon>
        <taxon>Betaproteobacteria</taxon>
        <taxon>Burkholderiales</taxon>
        <taxon>Oxalobacteraceae</taxon>
        <taxon>Telluria group</taxon>
        <taxon>Pseudoduganella</taxon>
    </lineage>
</organism>
<dbReference type="RefSeq" id="WP_145879822.1">
    <property type="nucleotide sequence ID" value="NZ_CP046904.1"/>
</dbReference>
<reference evidence="1 4" key="3">
    <citation type="submission" date="2019-12" db="EMBL/GenBank/DDBJ databases">
        <title>Draft Genome Sequences of Six Type Strains of the Genus Massilia.</title>
        <authorList>
            <person name="Miess H."/>
            <person name="Frediansyah A."/>
            <person name="Goeker M."/>
            <person name="Gross H."/>
        </authorList>
    </citation>
    <scope>NUCLEOTIDE SEQUENCE [LARGE SCALE GENOMIC DNA]</scope>
    <source>
        <strain evidence="1 4">DSM 26639</strain>
    </source>
</reference>
<accession>A0A562PGT4</accession>
<dbReference type="AlphaFoldDB" id="A0A562PGT4"/>
<evidence type="ECO:0000313" key="2">
    <source>
        <dbReference type="EMBL" id="TWI43651.1"/>
    </source>
</evidence>
<evidence type="ECO:0000313" key="4">
    <source>
        <dbReference type="Proteomes" id="UP000437862"/>
    </source>
</evidence>
<dbReference type="OrthoDB" id="8702384at2"/>
<dbReference type="Proteomes" id="UP000437862">
    <property type="component" value="Chromosome"/>
</dbReference>
<evidence type="ECO:0000313" key="3">
    <source>
        <dbReference type="Proteomes" id="UP000315112"/>
    </source>
</evidence>
<evidence type="ECO:0000313" key="1">
    <source>
        <dbReference type="EMBL" id="QGZ42505.1"/>
    </source>
</evidence>
<dbReference type="EMBL" id="VLKW01000011">
    <property type="protein sequence ID" value="TWI43651.1"/>
    <property type="molecule type" value="Genomic_DNA"/>
</dbReference>
<reference evidence="2" key="2">
    <citation type="submission" date="2019-07" db="EMBL/GenBank/DDBJ databases">
        <authorList>
            <person name="Whitman W."/>
            <person name="Huntemann M."/>
            <person name="Clum A."/>
            <person name="Pillay M."/>
            <person name="Palaniappan K."/>
            <person name="Varghese N."/>
            <person name="Mikhailova N."/>
            <person name="Stamatis D."/>
            <person name="Reddy T."/>
            <person name="Daum C."/>
            <person name="Shapiro N."/>
            <person name="Ivanova N."/>
            <person name="Kyrpides N."/>
            <person name="Woyke T."/>
        </authorList>
    </citation>
    <scope>NUCLEOTIDE SEQUENCE</scope>
    <source>
        <strain evidence="2">CGMCC 1.10685</strain>
    </source>
</reference>
<reference evidence="2 3" key="1">
    <citation type="journal article" date="2015" name="Stand. Genomic Sci.">
        <title>Genomic Encyclopedia of Bacterial and Archaeal Type Strains, Phase III: the genomes of soil and plant-associated and newly described type strains.</title>
        <authorList>
            <person name="Whitman W.B."/>
            <person name="Woyke T."/>
            <person name="Klenk H.P."/>
            <person name="Zhou Y."/>
            <person name="Lilburn T.G."/>
            <person name="Beck B.J."/>
            <person name="De Vos P."/>
            <person name="Vandamme P."/>
            <person name="Eisen J.A."/>
            <person name="Garrity G."/>
            <person name="Hugenholtz P."/>
            <person name="Kyrpides N.C."/>
        </authorList>
    </citation>
    <scope>NUCLEOTIDE SEQUENCE [LARGE SCALE GENOMIC DNA]</scope>
    <source>
        <strain evidence="2 3">CGMCC 1.10685</strain>
    </source>
</reference>
<dbReference type="Proteomes" id="UP000315112">
    <property type="component" value="Unassembled WGS sequence"/>
</dbReference>
<dbReference type="EMBL" id="CP046904">
    <property type="protein sequence ID" value="QGZ42505.1"/>
    <property type="molecule type" value="Genomic_DNA"/>
</dbReference>
<name>A0A562PGT4_9BURK</name>
<keyword evidence="4" id="KW-1185">Reference proteome</keyword>
<sequence length="161" mass="18510">MNTDRFADCRGRLDLLADLNAERTDVFAAYDLERLPAAADLEEAVGRHFELVGKTRYDPPRDYPAATWHITLEEISGPFEHTLHRMCERWFFRSEVLAAVPLSPHRENVVNGFLAGLVAAIGNCRTWRVHIAPQCWYGIEWDHVAFEAVDGRYMLSFMRSD</sequence>
<protein>
    <submittedName>
        <fullName evidence="2">Uncharacterized protein</fullName>
    </submittedName>
</protein>
<proteinExistence type="predicted"/>